<comment type="caution">
    <text evidence="2">The sequence shown here is derived from an EMBL/GenBank/DDBJ whole genome shotgun (WGS) entry which is preliminary data.</text>
</comment>
<feature type="region of interest" description="Disordered" evidence="1">
    <location>
        <begin position="53"/>
        <end position="92"/>
    </location>
</feature>
<dbReference type="Proteomes" id="UP000634136">
    <property type="component" value="Unassembled WGS sequence"/>
</dbReference>
<dbReference type="AlphaFoldDB" id="A0A834WES8"/>
<gene>
    <name evidence="2" type="ORF">G2W53_028443</name>
</gene>
<name>A0A834WES8_9FABA</name>
<organism evidence="2 3">
    <name type="scientific">Senna tora</name>
    <dbReference type="NCBI Taxonomy" id="362788"/>
    <lineage>
        <taxon>Eukaryota</taxon>
        <taxon>Viridiplantae</taxon>
        <taxon>Streptophyta</taxon>
        <taxon>Embryophyta</taxon>
        <taxon>Tracheophyta</taxon>
        <taxon>Spermatophyta</taxon>
        <taxon>Magnoliopsida</taxon>
        <taxon>eudicotyledons</taxon>
        <taxon>Gunneridae</taxon>
        <taxon>Pentapetalae</taxon>
        <taxon>rosids</taxon>
        <taxon>fabids</taxon>
        <taxon>Fabales</taxon>
        <taxon>Fabaceae</taxon>
        <taxon>Caesalpinioideae</taxon>
        <taxon>Cassia clade</taxon>
        <taxon>Senna</taxon>
    </lineage>
</organism>
<accession>A0A834WES8</accession>
<evidence type="ECO:0000313" key="3">
    <source>
        <dbReference type="Proteomes" id="UP000634136"/>
    </source>
</evidence>
<keyword evidence="3" id="KW-1185">Reference proteome</keyword>
<reference evidence="2" key="1">
    <citation type="submission" date="2020-09" db="EMBL/GenBank/DDBJ databases">
        <title>Genome-Enabled Discovery of Anthraquinone Biosynthesis in Senna tora.</title>
        <authorList>
            <person name="Kang S.-H."/>
            <person name="Pandey R.P."/>
            <person name="Lee C.-M."/>
            <person name="Sim J.-S."/>
            <person name="Jeong J.-T."/>
            <person name="Choi B.-S."/>
            <person name="Jung M."/>
            <person name="Ginzburg D."/>
            <person name="Zhao K."/>
            <person name="Won S.Y."/>
            <person name="Oh T.-J."/>
            <person name="Yu Y."/>
            <person name="Kim N.-H."/>
            <person name="Lee O.R."/>
            <person name="Lee T.-H."/>
            <person name="Bashyal P."/>
            <person name="Kim T.-S."/>
            <person name="Lee W.-H."/>
            <person name="Kawkins C."/>
            <person name="Kim C.-K."/>
            <person name="Kim J.S."/>
            <person name="Ahn B.O."/>
            <person name="Rhee S.Y."/>
            <person name="Sohng J.K."/>
        </authorList>
    </citation>
    <scope>NUCLEOTIDE SEQUENCE</scope>
    <source>
        <tissue evidence="2">Leaf</tissue>
    </source>
</reference>
<protein>
    <submittedName>
        <fullName evidence="2">Uncharacterized protein</fullName>
    </submittedName>
</protein>
<dbReference type="EMBL" id="JAAIUW010000009">
    <property type="protein sequence ID" value="KAF7814474.1"/>
    <property type="molecule type" value="Genomic_DNA"/>
</dbReference>
<evidence type="ECO:0000256" key="1">
    <source>
        <dbReference type="SAM" id="MobiDB-lite"/>
    </source>
</evidence>
<sequence length="92" mass="10724">MLQLLQDRIRSVIVKGIQISYHLSHHNGKLSSAQTLFLLLHLSGSELLQRRISPPRKSWRRSETADRTRTASPNRFEPLLLPSVSENRYEYQ</sequence>
<evidence type="ECO:0000313" key="2">
    <source>
        <dbReference type="EMBL" id="KAF7814474.1"/>
    </source>
</evidence>
<feature type="compositionally biased region" description="Basic and acidic residues" evidence="1">
    <location>
        <begin position="60"/>
        <end position="69"/>
    </location>
</feature>
<proteinExistence type="predicted"/>